<dbReference type="SMART" id="SM00382">
    <property type="entry name" value="AAA"/>
    <property type="match status" value="1"/>
</dbReference>
<evidence type="ECO:0000259" key="9">
    <source>
        <dbReference type="PROSITE" id="PS50929"/>
    </source>
</evidence>
<evidence type="ECO:0000256" key="2">
    <source>
        <dbReference type="ARBA" id="ARBA00022692"/>
    </source>
</evidence>
<feature type="domain" description="ABC transmembrane type-1" evidence="9">
    <location>
        <begin position="34"/>
        <end position="321"/>
    </location>
</feature>
<feature type="transmembrane region" description="Helical" evidence="7">
    <location>
        <begin position="150"/>
        <end position="171"/>
    </location>
</feature>
<gene>
    <name evidence="10" type="ORF">GCM10008119_36920</name>
</gene>
<dbReference type="RefSeq" id="WP_188417356.1">
    <property type="nucleotide sequence ID" value="NZ_BMDJ01000016.1"/>
</dbReference>
<evidence type="ECO:0000256" key="4">
    <source>
        <dbReference type="ARBA" id="ARBA00022840"/>
    </source>
</evidence>
<dbReference type="Pfam" id="PF00664">
    <property type="entry name" value="ABC_membrane"/>
    <property type="match status" value="1"/>
</dbReference>
<comment type="subcellular location">
    <subcellularLocation>
        <location evidence="1">Cell membrane</location>
        <topology evidence="1">Multi-pass membrane protein</topology>
    </subcellularLocation>
</comment>
<dbReference type="PANTHER" id="PTHR43394:SF1">
    <property type="entry name" value="ATP-BINDING CASSETTE SUB-FAMILY B MEMBER 10, MITOCHONDRIAL"/>
    <property type="match status" value="1"/>
</dbReference>
<dbReference type="PROSITE" id="PS50929">
    <property type="entry name" value="ABC_TM1F"/>
    <property type="match status" value="1"/>
</dbReference>
<keyword evidence="11" id="KW-1185">Reference proteome</keyword>
<dbReference type="EMBL" id="BMDJ01000016">
    <property type="protein sequence ID" value="GGI29296.1"/>
    <property type="molecule type" value="Genomic_DNA"/>
</dbReference>
<evidence type="ECO:0000256" key="5">
    <source>
        <dbReference type="ARBA" id="ARBA00022989"/>
    </source>
</evidence>
<sequence>MPKSLISKLKRLKTNLNIGRTVKLIFAFSKGWTILVILAILIETLFMLASLYSLKLIVDVVSKADISNPQSRDLIIKYIFFSVIIGVCYNVTKTFSAYISEVQAAKVSEKIDDKIHEIAKDLELSYYESPEYFDILKRAKDAGSYRPNQVILSLLDITKNILSLLGIAIVLSTISKVLLPILILLVIPTLLIRIYFSKKQNILRVQQTPAERKSMYLSNLITSDTAAKEVRSYNLGTFFKDQYYTIRMQLLSEKLKISFVRTLGESVSLSISNIGFFVCIGYILLNTSSGSLGSLALFLVIFPQSFNLLQSIATGISNLYMNNIFVSSIYELFDLVPVKEVKEEYISIPKKNDLSLKLKNVSFSYPGSRKMTLSNISMEIPAGKIIALVGLNGAGKTTLIKILAGLYRPDSGLISLGEENVNNFSISDYRKQIGIVFQDFNKYNFSAADNIRFGDMERTEHKIEDIKEAATKTGANLYIDEFIDGYDTVMGKVFDNGQEISIGQWQKLATARALYSSSRFLILDEATSALDVIAEKYLFDSFRENIGTRGALIISHRHSAIKHADYIYVLSNGTITQQGTDEKLLNLDGDYARLFSKKNA</sequence>
<feature type="transmembrane region" description="Helical" evidence="7">
    <location>
        <begin position="21"/>
        <end position="54"/>
    </location>
</feature>
<dbReference type="Gene3D" id="1.20.1560.10">
    <property type="entry name" value="ABC transporter type 1, transmembrane domain"/>
    <property type="match status" value="1"/>
</dbReference>
<evidence type="ECO:0000313" key="10">
    <source>
        <dbReference type="EMBL" id="GGI29296.1"/>
    </source>
</evidence>
<dbReference type="SUPFAM" id="SSF52540">
    <property type="entry name" value="P-loop containing nucleoside triphosphate hydrolases"/>
    <property type="match status" value="1"/>
</dbReference>
<evidence type="ECO:0000256" key="7">
    <source>
        <dbReference type="SAM" id="Phobius"/>
    </source>
</evidence>
<dbReference type="InterPro" id="IPR036640">
    <property type="entry name" value="ABC1_TM_sf"/>
</dbReference>
<name>A0ABQ2BLY1_9SPHI</name>
<keyword evidence="2 7" id="KW-0812">Transmembrane</keyword>
<organism evidence="10 11">
    <name type="scientific">Pedobacter mendelii</name>
    <dbReference type="NCBI Taxonomy" id="1908240"/>
    <lineage>
        <taxon>Bacteria</taxon>
        <taxon>Pseudomonadati</taxon>
        <taxon>Bacteroidota</taxon>
        <taxon>Sphingobacteriia</taxon>
        <taxon>Sphingobacteriales</taxon>
        <taxon>Sphingobacteriaceae</taxon>
        <taxon>Pedobacter</taxon>
    </lineage>
</organism>
<feature type="transmembrane region" description="Helical" evidence="7">
    <location>
        <begin position="291"/>
        <end position="309"/>
    </location>
</feature>
<dbReference type="Gene3D" id="3.40.50.300">
    <property type="entry name" value="P-loop containing nucleotide triphosphate hydrolases"/>
    <property type="match status" value="1"/>
</dbReference>
<dbReference type="Pfam" id="PF00005">
    <property type="entry name" value="ABC_tran"/>
    <property type="match status" value="1"/>
</dbReference>
<keyword evidence="3" id="KW-0547">Nucleotide-binding</keyword>
<proteinExistence type="predicted"/>
<dbReference type="Proteomes" id="UP000645390">
    <property type="component" value="Unassembled WGS sequence"/>
</dbReference>
<dbReference type="PROSITE" id="PS50893">
    <property type="entry name" value="ABC_TRANSPORTER_2"/>
    <property type="match status" value="1"/>
</dbReference>
<protein>
    <submittedName>
        <fullName evidence="10">HlyB/MsbA family ABC transporter</fullName>
    </submittedName>
</protein>
<evidence type="ECO:0000313" key="11">
    <source>
        <dbReference type="Proteomes" id="UP000645390"/>
    </source>
</evidence>
<feature type="transmembrane region" description="Helical" evidence="7">
    <location>
        <begin position="74"/>
        <end position="92"/>
    </location>
</feature>
<dbReference type="SUPFAM" id="SSF90123">
    <property type="entry name" value="ABC transporter transmembrane region"/>
    <property type="match status" value="1"/>
</dbReference>
<dbReference type="InterPro" id="IPR003439">
    <property type="entry name" value="ABC_transporter-like_ATP-bd"/>
</dbReference>
<dbReference type="InterPro" id="IPR027417">
    <property type="entry name" value="P-loop_NTPase"/>
</dbReference>
<accession>A0ABQ2BLY1</accession>
<keyword evidence="4" id="KW-0067">ATP-binding</keyword>
<dbReference type="PANTHER" id="PTHR43394">
    <property type="entry name" value="ATP-DEPENDENT PERMEASE MDL1, MITOCHONDRIAL"/>
    <property type="match status" value="1"/>
</dbReference>
<feature type="transmembrane region" description="Helical" evidence="7">
    <location>
        <begin position="177"/>
        <end position="196"/>
    </location>
</feature>
<dbReference type="InterPro" id="IPR003593">
    <property type="entry name" value="AAA+_ATPase"/>
</dbReference>
<evidence type="ECO:0000259" key="8">
    <source>
        <dbReference type="PROSITE" id="PS50893"/>
    </source>
</evidence>
<keyword evidence="5 7" id="KW-1133">Transmembrane helix</keyword>
<reference evidence="11" key="1">
    <citation type="journal article" date="2019" name="Int. J. Syst. Evol. Microbiol.">
        <title>The Global Catalogue of Microorganisms (GCM) 10K type strain sequencing project: providing services to taxonomists for standard genome sequencing and annotation.</title>
        <authorList>
            <consortium name="The Broad Institute Genomics Platform"/>
            <consortium name="The Broad Institute Genome Sequencing Center for Infectious Disease"/>
            <person name="Wu L."/>
            <person name="Ma J."/>
        </authorList>
    </citation>
    <scope>NUCLEOTIDE SEQUENCE [LARGE SCALE GENOMIC DNA]</scope>
    <source>
        <strain evidence="11">CCM 8939</strain>
    </source>
</reference>
<dbReference type="InterPro" id="IPR011527">
    <property type="entry name" value="ABC1_TM_dom"/>
</dbReference>
<comment type="caution">
    <text evidence="10">The sequence shown here is derived from an EMBL/GenBank/DDBJ whole genome shotgun (WGS) entry which is preliminary data.</text>
</comment>
<evidence type="ECO:0000256" key="1">
    <source>
        <dbReference type="ARBA" id="ARBA00004651"/>
    </source>
</evidence>
<feature type="domain" description="ABC transporter" evidence="8">
    <location>
        <begin position="356"/>
        <end position="597"/>
    </location>
</feature>
<dbReference type="InterPro" id="IPR039421">
    <property type="entry name" value="Type_1_exporter"/>
</dbReference>
<keyword evidence="6 7" id="KW-0472">Membrane</keyword>
<evidence type="ECO:0000256" key="6">
    <source>
        <dbReference type="ARBA" id="ARBA00023136"/>
    </source>
</evidence>
<evidence type="ECO:0000256" key="3">
    <source>
        <dbReference type="ARBA" id="ARBA00022741"/>
    </source>
</evidence>